<reference evidence="1 2" key="1">
    <citation type="submission" date="2010-02" db="EMBL/GenBank/DDBJ databases">
        <authorList>
            <person name="Weinstock G."/>
            <person name="Sodergren E."/>
            <person name="Clifton S."/>
            <person name="Fulton L."/>
            <person name="Fulton B."/>
            <person name="Courtney L."/>
            <person name="Fronick C."/>
            <person name="Harrison M."/>
            <person name="Strong C."/>
            <person name="Farmer C."/>
            <person name="Delahaunty K."/>
            <person name="Markovic C."/>
            <person name="Hall O."/>
            <person name="Minx P."/>
            <person name="Tomlinson C."/>
            <person name="Mitreva M."/>
            <person name="Nelson J."/>
            <person name="Hou S."/>
            <person name="Wollam A."/>
            <person name="Pepin K.H."/>
            <person name="Johnson M."/>
            <person name="Bhonagiri V."/>
            <person name="Zhang X."/>
            <person name="Suruliraj S."/>
            <person name="Warren W."/>
            <person name="Chinwalla A."/>
            <person name="Mardis E.R."/>
            <person name="Wilson R.K."/>
        </authorList>
    </citation>
    <scope>NUCLEOTIDE SEQUENCE [LARGE SCALE GENOMIC DNA]</scope>
    <source>
        <strain evidence="1 2">ATCC 23685</strain>
    </source>
</reference>
<protein>
    <submittedName>
        <fullName evidence="1">Uncharacterized protein</fullName>
    </submittedName>
</protein>
<evidence type="ECO:0000313" key="1">
    <source>
        <dbReference type="EMBL" id="EFE22986.1"/>
    </source>
</evidence>
<gene>
    <name evidence="1" type="ORF">EDWATA_02003</name>
</gene>
<dbReference type="Proteomes" id="UP000003692">
    <property type="component" value="Unassembled WGS sequence"/>
</dbReference>
<evidence type="ECO:0000313" key="2">
    <source>
        <dbReference type="Proteomes" id="UP000003692"/>
    </source>
</evidence>
<organism evidence="1 2">
    <name type="scientific">Edwardsiella tarda ATCC 23685</name>
    <dbReference type="NCBI Taxonomy" id="500638"/>
    <lineage>
        <taxon>Bacteria</taxon>
        <taxon>Pseudomonadati</taxon>
        <taxon>Pseudomonadota</taxon>
        <taxon>Gammaproteobacteria</taxon>
        <taxon>Enterobacterales</taxon>
        <taxon>Hafniaceae</taxon>
        <taxon>Edwardsiella</taxon>
    </lineage>
</organism>
<name>D4F5H5_EDWTA</name>
<dbReference type="EMBL" id="ADGK01000146">
    <property type="protein sequence ID" value="EFE22986.1"/>
    <property type="molecule type" value="Genomic_DNA"/>
</dbReference>
<proteinExistence type="predicted"/>
<comment type="caution">
    <text evidence="1">The sequence shown here is derived from an EMBL/GenBank/DDBJ whole genome shotgun (WGS) entry which is preliminary data.</text>
</comment>
<sequence length="55" mass="5957">MGRSAQARSTTPRKSSGTFTLRRFFVLLFLLAIATALGHHTTRNPSAGDLTYCAS</sequence>
<dbReference type="AlphaFoldDB" id="D4F5H5"/>
<dbReference type="HOGENOM" id="CLU_3024905_0_0_6"/>
<accession>D4F5H5</accession>